<keyword evidence="1" id="KW-0808">Transferase</keyword>
<dbReference type="InterPro" id="IPR000600">
    <property type="entry name" value="ROK"/>
</dbReference>
<organism evidence="1 2">
    <name type="scientific">Hyphomicrobium facile</name>
    <dbReference type="NCBI Taxonomy" id="51670"/>
    <lineage>
        <taxon>Bacteria</taxon>
        <taxon>Pseudomonadati</taxon>
        <taxon>Pseudomonadota</taxon>
        <taxon>Alphaproteobacteria</taxon>
        <taxon>Hyphomicrobiales</taxon>
        <taxon>Hyphomicrobiaceae</taxon>
        <taxon>Hyphomicrobium</taxon>
    </lineage>
</organism>
<name>A0A1I7NDF5_9HYPH</name>
<dbReference type="Pfam" id="PF00480">
    <property type="entry name" value="ROK"/>
    <property type="match status" value="1"/>
</dbReference>
<keyword evidence="2" id="KW-1185">Reference proteome</keyword>
<evidence type="ECO:0000313" key="2">
    <source>
        <dbReference type="Proteomes" id="UP000199423"/>
    </source>
</evidence>
<dbReference type="Proteomes" id="UP000199423">
    <property type="component" value="Unassembled WGS sequence"/>
</dbReference>
<dbReference type="OrthoDB" id="849313at2"/>
<reference evidence="2" key="1">
    <citation type="submission" date="2016-10" db="EMBL/GenBank/DDBJ databases">
        <authorList>
            <person name="Varghese N."/>
            <person name="Submissions S."/>
        </authorList>
    </citation>
    <scope>NUCLEOTIDE SEQUENCE [LARGE SCALE GENOMIC DNA]</scope>
    <source>
        <strain evidence="2">DSM 1565</strain>
    </source>
</reference>
<dbReference type="AlphaFoldDB" id="A0A1I7NDF5"/>
<dbReference type="InterPro" id="IPR043129">
    <property type="entry name" value="ATPase_NBD"/>
</dbReference>
<accession>A0A1I7NDF5</accession>
<proteinExistence type="predicted"/>
<dbReference type="STRING" id="51670.SAMN04488557_1680"/>
<dbReference type="GO" id="GO:0016301">
    <property type="term" value="F:kinase activity"/>
    <property type="evidence" value="ECO:0007669"/>
    <property type="project" value="UniProtKB-KW"/>
</dbReference>
<sequence length="268" mass="28776">MGVIMDRISIPNRDDAMSNPNILCVDIGGTLVKTATVNASGTLISDFITTQTPKPSTPEALVSLITDIVKTLPTFGRVSVGFPGVVGREHIKTAPNLGTQHWTGFDLENELGRAFGVPVRVLNDAIVYGLGVAKGPGRECVLTFGTGMGCALFCNGTAFFGLELGQHNANDETNYDQYIGHAAYLELGDEAWNERAKRVLAAVQALTNVDHLYIGGGNSRRITFALPPWASVVPPASGIAGGARLWRSEMDQWFRQSSNLVGERTESR</sequence>
<dbReference type="PANTHER" id="PTHR18964">
    <property type="entry name" value="ROK (REPRESSOR, ORF, KINASE) FAMILY"/>
    <property type="match status" value="1"/>
</dbReference>
<gene>
    <name evidence="1" type="ORF">SAMN04488557_1680</name>
</gene>
<dbReference type="Gene3D" id="3.30.420.40">
    <property type="match status" value="2"/>
</dbReference>
<protein>
    <submittedName>
        <fullName evidence="1">Polyphosphate glucokinase</fullName>
    </submittedName>
</protein>
<dbReference type="EMBL" id="FPCH01000002">
    <property type="protein sequence ID" value="SFV32661.1"/>
    <property type="molecule type" value="Genomic_DNA"/>
</dbReference>
<evidence type="ECO:0000313" key="1">
    <source>
        <dbReference type="EMBL" id="SFV32661.1"/>
    </source>
</evidence>
<keyword evidence="1" id="KW-0418">Kinase</keyword>
<dbReference type="SUPFAM" id="SSF53067">
    <property type="entry name" value="Actin-like ATPase domain"/>
    <property type="match status" value="1"/>
</dbReference>